<sequence length="75" mass="8791">MRGWEFGERINLVMDRFSLTNQDLASGIQDFKPWLGNTVRRHLERCYSWAIVGPIKFNRNITHGKPISKKYIGEP</sequence>
<name>A0A0A9BYK4_ARUDO</name>
<organism evidence="1">
    <name type="scientific">Arundo donax</name>
    <name type="common">Giant reed</name>
    <name type="synonym">Donax arundinaceus</name>
    <dbReference type="NCBI Taxonomy" id="35708"/>
    <lineage>
        <taxon>Eukaryota</taxon>
        <taxon>Viridiplantae</taxon>
        <taxon>Streptophyta</taxon>
        <taxon>Embryophyta</taxon>
        <taxon>Tracheophyta</taxon>
        <taxon>Spermatophyta</taxon>
        <taxon>Magnoliopsida</taxon>
        <taxon>Liliopsida</taxon>
        <taxon>Poales</taxon>
        <taxon>Poaceae</taxon>
        <taxon>PACMAD clade</taxon>
        <taxon>Arundinoideae</taxon>
        <taxon>Arundineae</taxon>
        <taxon>Arundo</taxon>
    </lineage>
</organism>
<protein>
    <submittedName>
        <fullName evidence="1">Uncharacterized protein</fullName>
    </submittedName>
</protein>
<evidence type="ECO:0000313" key="1">
    <source>
        <dbReference type="EMBL" id="JAD66230.1"/>
    </source>
</evidence>
<proteinExistence type="predicted"/>
<accession>A0A0A9BYK4</accession>
<dbReference type="EMBL" id="GBRH01231665">
    <property type="protein sequence ID" value="JAD66230.1"/>
    <property type="molecule type" value="Transcribed_RNA"/>
</dbReference>
<reference evidence="1" key="2">
    <citation type="journal article" date="2015" name="Data Brief">
        <title>Shoot transcriptome of the giant reed, Arundo donax.</title>
        <authorList>
            <person name="Barrero R.A."/>
            <person name="Guerrero F.D."/>
            <person name="Moolhuijzen P."/>
            <person name="Goolsby J.A."/>
            <person name="Tidwell J."/>
            <person name="Bellgard S.E."/>
            <person name="Bellgard M.I."/>
        </authorList>
    </citation>
    <scope>NUCLEOTIDE SEQUENCE</scope>
    <source>
        <tissue evidence="1">Shoot tissue taken approximately 20 cm above the soil surface</tissue>
    </source>
</reference>
<dbReference type="AlphaFoldDB" id="A0A0A9BYK4"/>
<reference evidence="1" key="1">
    <citation type="submission" date="2014-09" db="EMBL/GenBank/DDBJ databases">
        <authorList>
            <person name="Magalhaes I.L.F."/>
            <person name="Oliveira U."/>
            <person name="Santos F.R."/>
            <person name="Vidigal T.H.D.A."/>
            <person name="Brescovit A.D."/>
            <person name="Santos A.J."/>
        </authorList>
    </citation>
    <scope>NUCLEOTIDE SEQUENCE</scope>
    <source>
        <tissue evidence="1">Shoot tissue taken approximately 20 cm above the soil surface</tissue>
    </source>
</reference>